<dbReference type="Proteomes" id="UP001439008">
    <property type="component" value="Unassembled WGS sequence"/>
</dbReference>
<protein>
    <submittedName>
        <fullName evidence="1">Uncharacterized protein</fullName>
    </submittedName>
</protein>
<name>A0ABV2AHG3_9EUKA</name>
<proteinExistence type="predicted"/>
<organism evidence="1 2">
    <name type="scientific">Bonamia ostreae</name>
    <dbReference type="NCBI Taxonomy" id="126728"/>
    <lineage>
        <taxon>Eukaryota</taxon>
        <taxon>Sar</taxon>
        <taxon>Rhizaria</taxon>
        <taxon>Endomyxa</taxon>
        <taxon>Ascetosporea</taxon>
        <taxon>Haplosporida</taxon>
        <taxon>Bonamia</taxon>
    </lineage>
</organism>
<dbReference type="EMBL" id="JBDODL010000108">
    <property type="protein sequence ID" value="MES1918697.1"/>
    <property type="molecule type" value="Genomic_DNA"/>
</dbReference>
<accession>A0ABV2AHG3</accession>
<evidence type="ECO:0000313" key="2">
    <source>
        <dbReference type="Proteomes" id="UP001439008"/>
    </source>
</evidence>
<sequence>MDKNKTLKIGKKRLIQYKMEKCLYLCERYIDLTKERNKCKKEILKLLNEIGEQESTSRKSQQNHPHLQENLQKSFDLLDRKIERSVAPKDKKNFLDAILSDLMRYVRTIF</sequence>
<comment type="caution">
    <text evidence="1">The sequence shown here is derived from an EMBL/GenBank/DDBJ whole genome shotgun (WGS) entry which is preliminary data.</text>
</comment>
<keyword evidence="2" id="KW-1185">Reference proteome</keyword>
<evidence type="ECO:0000313" key="1">
    <source>
        <dbReference type="EMBL" id="MES1918697.1"/>
    </source>
</evidence>
<gene>
    <name evidence="1" type="ORF">MHBO_000622</name>
</gene>
<reference evidence="1 2" key="1">
    <citation type="journal article" date="2024" name="BMC Biol.">
        <title>Comparative genomics of Ascetosporea gives new insight into the evolutionary basis for animal parasitism in Rhizaria.</title>
        <authorList>
            <person name="Hiltunen Thoren M."/>
            <person name="Onut-Brannstrom I."/>
            <person name="Alfjorden A."/>
            <person name="Peckova H."/>
            <person name="Swords F."/>
            <person name="Hooper C."/>
            <person name="Holzer A.S."/>
            <person name="Bass D."/>
            <person name="Burki F."/>
        </authorList>
    </citation>
    <scope>NUCLEOTIDE SEQUENCE [LARGE SCALE GENOMIC DNA]</scope>
    <source>
        <strain evidence="1">20-A016</strain>
    </source>
</reference>